<dbReference type="PANTHER" id="PTHR33346">
    <property type="entry name" value="DEHYDRIN XERO 2-RELATED"/>
    <property type="match status" value="1"/>
</dbReference>
<dbReference type="Pfam" id="PF00257">
    <property type="entry name" value="Dehydrin"/>
    <property type="match status" value="1"/>
</dbReference>
<feature type="region of interest" description="Disordered" evidence="1">
    <location>
        <begin position="43"/>
        <end position="157"/>
    </location>
</feature>
<evidence type="ECO:0000313" key="3">
    <source>
        <dbReference type="Proteomes" id="UP001642260"/>
    </source>
</evidence>
<reference evidence="2 3" key="1">
    <citation type="submission" date="2022-03" db="EMBL/GenBank/DDBJ databases">
        <authorList>
            <person name="Macdonald S."/>
            <person name="Ahmed S."/>
            <person name="Newling K."/>
        </authorList>
    </citation>
    <scope>NUCLEOTIDE SEQUENCE [LARGE SCALE GENOMIC DNA]</scope>
</reference>
<feature type="compositionally biased region" description="Basic and acidic residues" evidence="1">
    <location>
        <begin position="148"/>
        <end position="157"/>
    </location>
</feature>
<accession>A0ABC8K5H3</accession>
<dbReference type="AlphaFoldDB" id="A0ABC8K5H3"/>
<feature type="compositionally biased region" description="Basic and acidic residues" evidence="1">
    <location>
        <begin position="100"/>
        <end position="112"/>
    </location>
</feature>
<gene>
    <name evidence="2" type="ORF">ERUC_LOCUS16482</name>
</gene>
<keyword evidence="3" id="KW-1185">Reference proteome</keyword>
<organism evidence="2 3">
    <name type="scientific">Eruca vesicaria subsp. sativa</name>
    <name type="common">Garden rocket</name>
    <name type="synonym">Eruca sativa</name>
    <dbReference type="NCBI Taxonomy" id="29727"/>
    <lineage>
        <taxon>Eukaryota</taxon>
        <taxon>Viridiplantae</taxon>
        <taxon>Streptophyta</taxon>
        <taxon>Embryophyta</taxon>
        <taxon>Tracheophyta</taxon>
        <taxon>Spermatophyta</taxon>
        <taxon>Magnoliopsida</taxon>
        <taxon>eudicotyledons</taxon>
        <taxon>Gunneridae</taxon>
        <taxon>Pentapetalae</taxon>
        <taxon>rosids</taxon>
        <taxon>malvids</taxon>
        <taxon>Brassicales</taxon>
        <taxon>Brassicaceae</taxon>
        <taxon>Brassiceae</taxon>
        <taxon>Eruca</taxon>
    </lineage>
</organism>
<evidence type="ECO:0000313" key="2">
    <source>
        <dbReference type="EMBL" id="CAH8344904.1"/>
    </source>
</evidence>
<evidence type="ECO:0008006" key="4">
    <source>
        <dbReference type="Google" id="ProtNLM"/>
    </source>
</evidence>
<evidence type="ECO:0000256" key="1">
    <source>
        <dbReference type="SAM" id="MobiDB-lite"/>
    </source>
</evidence>
<dbReference type="InterPro" id="IPR000167">
    <property type="entry name" value="Dehydrin"/>
</dbReference>
<feature type="compositionally biased region" description="Low complexity" evidence="1">
    <location>
        <begin position="115"/>
        <end position="126"/>
    </location>
</feature>
<protein>
    <recommendedName>
        <fullName evidence="4">Dehydrin</fullName>
    </recommendedName>
</protein>
<comment type="caution">
    <text evidence="2">The sequence shown here is derived from an EMBL/GenBank/DDBJ whole genome shotgun (WGS) entry which is preliminary data.</text>
</comment>
<sequence length="157" mass="16513">MADLKDERGNPIYLTDEQGKPAQLVDEFGNAMHLTGVATTVPQLKESSYTGPHPITAPNTTTDTPHHAQPISVSHNPLEDHVISSSNPRDEDGQGTGGEAKIRDESKSRVGGEEASTVTATATAKARGSGSGSVAAEEKKGLVKKIKEKLSGHHNDP</sequence>
<feature type="compositionally biased region" description="Basic and acidic residues" evidence="1">
    <location>
        <begin position="77"/>
        <end position="92"/>
    </location>
</feature>
<dbReference type="EMBL" id="CAKOAT010152931">
    <property type="protein sequence ID" value="CAH8344904.1"/>
    <property type="molecule type" value="Genomic_DNA"/>
</dbReference>
<name>A0ABC8K5H3_ERUVS</name>
<dbReference type="Proteomes" id="UP001642260">
    <property type="component" value="Unassembled WGS sequence"/>
</dbReference>
<proteinExistence type="predicted"/>
<dbReference type="PANTHER" id="PTHR33346:SF16">
    <property type="entry name" value="DEHYDRIN FAMILY PROTEIN"/>
    <property type="match status" value="1"/>
</dbReference>